<evidence type="ECO:0000313" key="1">
    <source>
        <dbReference type="EMBL" id="ALE40532.1"/>
    </source>
</evidence>
<name>A0A0M4N7I6_LEPIR</name>
<proteinExistence type="predicted"/>
<dbReference type="Proteomes" id="UP000056502">
    <property type="component" value="Chromosome I"/>
</dbReference>
<protein>
    <submittedName>
        <fullName evidence="1">Uncharacterized protein</fullName>
    </submittedName>
</protein>
<evidence type="ECO:0000313" key="2">
    <source>
        <dbReference type="Proteomes" id="UP000056502"/>
    </source>
</evidence>
<dbReference type="PATRIC" id="fig|1279460.3.peg.3431"/>
<reference evidence="1 2" key="1">
    <citation type="journal article" date="2015" name="Genome Announc.">
        <title>Whole-Genome Sequence of Leptospira interrogans Serovar Hardjo Subtype Hardjoprajitno Strain Norma, Isolated from Cattle in a Leptospirosis Outbreak in Brazil.</title>
        <authorList>
            <person name="Cosate M.R."/>
            <person name="Soares S.C."/>
            <person name="Mendes T.A."/>
            <person name="Raittz R.T."/>
            <person name="Moreira E.C."/>
            <person name="Leite R."/>
            <person name="Fernandes G.R."/>
            <person name="Haddad J.P."/>
            <person name="Ortega J.M."/>
        </authorList>
    </citation>
    <scope>NUCLEOTIDE SEQUENCE [LARGE SCALE GENOMIC DNA]</scope>
    <source>
        <strain evidence="1 2">Norma</strain>
    </source>
</reference>
<dbReference type="AlphaFoldDB" id="A0A0M4N7I6"/>
<dbReference type="EMBL" id="CP012603">
    <property type="protein sequence ID" value="ALE40532.1"/>
    <property type="molecule type" value="Genomic_DNA"/>
</dbReference>
<organism evidence="1">
    <name type="scientific">Leptospira interrogans serovar Hardjo str. Norma</name>
    <dbReference type="NCBI Taxonomy" id="1279460"/>
    <lineage>
        <taxon>Bacteria</taxon>
        <taxon>Pseudomonadati</taxon>
        <taxon>Spirochaetota</taxon>
        <taxon>Spirochaetia</taxon>
        <taxon>Leptospirales</taxon>
        <taxon>Leptospiraceae</taxon>
        <taxon>Leptospira</taxon>
    </lineage>
</organism>
<sequence>MPLGVEHDRILKTKEQEILLNITLMPLGVEHLITTGTLIAVAI</sequence>
<gene>
    <name evidence="1" type="ORF">G436_3379</name>
</gene>
<accession>A0A0M4N7I6</accession>